<feature type="compositionally biased region" description="Basic residues" evidence="1">
    <location>
        <begin position="390"/>
        <end position="400"/>
    </location>
</feature>
<evidence type="ECO:0000313" key="2">
    <source>
        <dbReference type="EMBL" id="CAK0822503.1"/>
    </source>
</evidence>
<feature type="region of interest" description="Disordered" evidence="1">
    <location>
        <begin position="360"/>
        <end position="400"/>
    </location>
</feature>
<reference evidence="2" key="1">
    <citation type="submission" date="2023-10" db="EMBL/GenBank/DDBJ databases">
        <authorList>
            <person name="Chen Y."/>
            <person name="Shah S."/>
            <person name="Dougan E. K."/>
            <person name="Thang M."/>
            <person name="Chan C."/>
        </authorList>
    </citation>
    <scope>NUCLEOTIDE SEQUENCE [LARGE SCALE GENOMIC DNA]</scope>
</reference>
<organism evidence="2 3">
    <name type="scientific">Prorocentrum cordatum</name>
    <dbReference type="NCBI Taxonomy" id="2364126"/>
    <lineage>
        <taxon>Eukaryota</taxon>
        <taxon>Sar</taxon>
        <taxon>Alveolata</taxon>
        <taxon>Dinophyceae</taxon>
        <taxon>Prorocentrales</taxon>
        <taxon>Prorocentraceae</taxon>
        <taxon>Prorocentrum</taxon>
    </lineage>
</organism>
<evidence type="ECO:0000313" key="3">
    <source>
        <dbReference type="Proteomes" id="UP001189429"/>
    </source>
</evidence>
<protein>
    <submittedName>
        <fullName evidence="2">Uncharacterized protein</fullName>
    </submittedName>
</protein>
<feature type="region of interest" description="Disordered" evidence="1">
    <location>
        <begin position="26"/>
        <end position="47"/>
    </location>
</feature>
<evidence type="ECO:0000256" key="1">
    <source>
        <dbReference type="SAM" id="MobiDB-lite"/>
    </source>
</evidence>
<dbReference type="EMBL" id="CAUYUJ010007980">
    <property type="protein sequence ID" value="CAK0822503.1"/>
    <property type="molecule type" value="Genomic_DNA"/>
</dbReference>
<feature type="non-terminal residue" evidence="2">
    <location>
        <position position="1046"/>
    </location>
</feature>
<sequence length="1046" mass="114630">MWAQARSWFARRQELNSTYMLLAAAAGSGPAAPPPAPQQALVGQGGQNPDVPDWIAQCPDVWNDTGKYKCLAYLVGEDRSPEGQQQFVDGEETIKPVTDTGVLAFDRDVENKGRGDAGSIKKRKESVEKPGVIDNRGGPFLSEKRDVKVKDRYDVAHQATLMQSAAALWAEQPNHKNLERILKHGIKHCKIYSRRTPGFARQWIAARGNAEADVTTLTTPLEMWDSALQVMEKFCEFKGDRTVRGMGSMAICEDKHCEIATKMFPGRWFYKNRFLVIAKFCAGGDFTNPDMARNVWNLMNTAPMLVKHLGQVEHGPQAVLDIPTMLIPTASPPAKCNFLPDGIAMIQKVLIDRDIDEQQAPAKRKANSEKKAALVNQRADAKQADDTANKKRVQKHTTKGTLKKHIMRKLAARSAEKQAVKINNLQLAAIRIVCSGAAGTDVMVQGLPRTIRGWLNLRVQWKMDALRAAKLQEGARATESKSASLADLTAYFNNGDTGAMIRTFEDCLAKNPTGKPIKCHGAAPLSMNEVFMCAMGLRGSESTDLATVVMAKCAEEAMEVIPVEWTELGRFVDAARESDCLQQITGCAFQQLDASTFAACLVDAVRNRLMFHLAEAIGPMMCPSFPAASACPLCLFPQYFRGVVGEMAEAFDIGKHGAAAFLIAPNFLAPIIDLVSVSEWAKELLSMDVFLDQHNVSTIEADRDKHTKVFAGSGACQTCKSKLAQEGISIRTIIKKDIELFLTVRETIASEVLEACYAGALEANAIKKNIKDLLMKRLGDKLGPAVWEAVDQGKKSAASSGEQNDKRNACIASKWWSKLVQTEGQNTPVAMKAASHRLNAIIGDAMLEAAAAYSDSGNVEGLLIVSDGFNVDAIGQQQQTAQKKHKFDVHRFELSDKSVEDSVRLPYWGKIIDEKTARTVAKWCCLPVGDNSGNGSRLYMKGLTSSNLLKTDGCLAWSIPPLPIKKTKQDDKPPGAVKDQGDSDIVAANQAPKKKANTESAKPDPIATHMLEWKTVKFTTGGFDYECALPFLVDDPEHNNTYDVKW</sequence>
<proteinExistence type="predicted"/>
<accession>A0ABN9RT71</accession>
<feature type="compositionally biased region" description="Basic and acidic residues" evidence="1">
    <location>
        <begin position="379"/>
        <end position="389"/>
    </location>
</feature>
<comment type="caution">
    <text evidence="2">The sequence shown here is derived from an EMBL/GenBank/DDBJ whole genome shotgun (WGS) entry which is preliminary data.</text>
</comment>
<name>A0ABN9RT71_9DINO</name>
<dbReference type="Proteomes" id="UP001189429">
    <property type="component" value="Unassembled WGS sequence"/>
</dbReference>
<gene>
    <name evidence="2" type="ORF">PCOR1329_LOCUS23516</name>
</gene>
<keyword evidence="3" id="KW-1185">Reference proteome</keyword>